<reference evidence="1 2" key="1">
    <citation type="submission" date="2020-09" db="EMBL/GenBank/DDBJ databases">
        <title>Draft genome of Gelidibacter salicanalis PAMC21136.</title>
        <authorList>
            <person name="Park H."/>
        </authorList>
    </citation>
    <scope>NUCLEOTIDE SEQUENCE [LARGE SCALE GENOMIC DNA]</scope>
    <source>
        <strain evidence="1 2">PAMC21136</strain>
    </source>
</reference>
<dbReference type="RefSeq" id="WP_199599578.1">
    <property type="nucleotide sequence ID" value="NZ_JAEHJZ010000028.1"/>
</dbReference>
<evidence type="ECO:0000313" key="1">
    <source>
        <dbReference type="EMBL" id="MBJ7881263.1"/>
    </source>
</evidence>
<comment type="caution">
    <text evidence="1">The sequence shown here is derived from an EMBL/GenBank/DDBJ whole genome shotgun (WGS) entry which is preliminary data.</text>
</comment>
<dbReference type="Proteomes" id="UP000662373">
    <property type="component" value="Unassembled WGS sequence"/>
</dbReference>
<organism evidence="1 2">
    <name type="scientific">Gelidibacter salicanalis</name>
    <dbReference type="NCBI Taxonomy" id="291193"/>
    <lineage>
        <taxon>Bacteria</taxon>
        <taxon>Pseudomonadati</taxon>
        <taxon>Bacteroidota</taxon>
        <taxon>Flavobacteriia</taxon>
        <taxon>Flavobacteriales</taxon>
        <taxon>Flavobacteriaceae</taxon>
        <taxon>Gelidibacter</taxon>
    </lineage>
</organism>
<protein>
    <submittedName>
        <fullName evidence="1">Uncharacterized protein</fullName>
    </submittedName>
</protein>
<gene>
    <name evidence="1" type="ORF">JEM65_11475</name>
</gene>
<dbReference type="AlphaFoldDB" id="A0A934NIK2"/>
<keyword evidence="2" id="KW-1185">Reference proteome</keyword>
<evidence type="ECO:0000313" key="2">
    <source>
        <dbReference type="Proteomes" id="UP000662373"/>
    </source>
</evidence>
<dbReference type="EMBL" id="JAEHJZ010000028">
    <property type="protein sequence ID" value="MBJ7881263.1"/>
    <property type="molecule type" value="Genomic_DNA"/>
</dbReference>
<accession>A0A934NIK2</accession>
<name>A0A934NIK2_9FLAO</name>
<sequence length="215" mass="23760">MKPIQNIQIHSKWYLSAAVIFLAVLGSIVGQQHATVANQEIVLQFSNADISSIDVQQTIAIVEEQLQRIGVANIHVSDQEDGKMVISYYSSANVAHIKEILSKQKDLALGLVSDEKSKQPLKLPSNNQSIAYNLDVYEIQDGQHAVSNLGGKSAVELKSGQYRFLNPNFYIPSEDSYSDENAPILRIKAAIQCYIAIKKDNNLHKIPEVRAGPMS</sequence>
<proteinExistence type="predicted"/>